<feature type="region of interest" description="Disordered" evidence="2">
    <location>
        <begin position="241"/>
        <end position="262"/>
    </location>
</feature>
<organism evidence="4 5">
    <name type="scientific">Kazachstania africana (strain ATCC 22294 / BCRC 22015 / CBS 2517 / CECT 1963 / NBRC 1671 / NRRL Y-8276)</name>
    <name type="common">Yeast</name>
    <name type="synonym">Kluyveromyces africanus</name>
    <dbReference type="NCBI Taxonomy" id="1071382"/>
    <lineage>
        <taxon>Eukaryota</taxon>
        <taxon>Fungi</taxon>
        <taxon>Dikarya</taxon>
        <taxon>Ascomycota</taxon>
        <taxon>Saccharomycotina</taxon>
        <taxon>Saccharomycetes</taxon>
        <taxon>Saccharomycetales</taxon>
        <taxon>Saccharomycetaceae</taxon>
        <taxon>Kazachstania</taxon>
    </lineage>
</organism>
<dbReference type="GO" id="GO:0045292">
    <property type="term" value="P:mRNA cis splicing, via spliceosome"/>
    <property type="evidence" value="ECO:0007669"/>
    <property type="project" value="InterPro"/>
</dbReference>
<dbReference type="InterPro" id="IPR002713">
    <property type="entry name" value="FF_domain"/>
</dbReference>
<feature type="compositionally biased region" description="Basic and acidic residues" evidence="2">
    <location>
        <begin position="243"/>
        <end position="262"/>
    </location>
</feature>
<dbReference type="FunCoup" id="H2AYF5">
    <property type="interactions" value="188"/>
</dbReference>
<dbReference type="SMART" id="SM00456">
    <property type="entry name" value="WW"/>
    <property type="match status" value="1"/>
</dbReference>
<dbReference type="EMBL" id="HE650827">
    <property type="protein sequence ID" value="CCF59405.1"/>
    <property type="molecule type" value="Genomic_DNA"/>
</dbReference>
<dbReference type="InterPro" id="IPR036517">
    <property type="entry name" value="FF_domain_sf"/>
</dbReference>
<dbReference type="InParanoid" id="H2AYF5"/>
<feature type="coiled-coil region" evidence="1">
    <location>
        <begin position="102"/>
        <end position="147"/>
    </location>
</feature>
<dbReference type="Gene3D" id="2.20.70.10">
    <property type="match status" value="1"/>
</dbReference>
<keyword evidence="1" id="KW-0175">Coiled coil</keyword>
<dbReference type="Pfam" id="PF01846">
    <property type="entry name" value="FF"/>
    <property type="match status" value="1"/>
</dbReference>
<dbReference type="OrthoDB" id="410044at2759"/>
<dbReference type="HOGENOM" id="CLU_039649_0_0_1"/>
<accession>H2AYF5</accession>
<gene>
    <name evidence="4" type="primary">KAFR0G03720</name>
    <name evidence="4" type="ORF">KAFR_0G03720</name>
</gene>
<dbReference type="GO" id="GO:0003723">
    <property type="term" value="F:RNA binding"/>
    <property type="evidence" value="ECO:0007669"/>
    <property type="project" value="TreeGrafter"/>
</dbReference>
<dbReference type="SMART" id="SM00441">
    <property type="entry name" value="FF"/>
    <property type="match status" value="1"/>
</dbReference>
<dbReference type="InterPro" id="IPR036020">
    <property type="entry name" value="WW_dom_sf"/>
</dbReference>
<dbReference type="InterPro" id="IPR039726">
    <property type="entry name" value="Prp40-like"/>
</dbReference>
<evidence type="ECO:0000259" key="3">
    <source>
        <dbReference type="PROSITE" id="PS50020"/>
    </source>
</evidence>
<dbReference type="PROSITE" id="PS01159">
    <property type="entry name" value="WW_DOMAIN_1"/>
    <property type="match status" value="1"/>
</dbReference>
<evidence type="ECO:0000313" key="5">
    <source>
        <dbReference type="Proteomes" id="UP000005220"/>
    </source>
</evidence>
<dbReference type="Proteomes" id="UP000005220">
    <property type="component" value="Chromosome 7"/>
</dbReference>
<name>H2AYF5_KAZAF</name>
<dbReference type="GeneID" id="13887384"/>
<dbReference type="SUPFAM" id="SSF81698">
    <property type="entry name" value="FF domain"/>
    <property type="match status" value="1"/>
</dbReference>
<dbReference type="KEGG" id="kaf:KAFR_0G03720"/>
<evidence type="ECO:0000256" key="2">
    <source>
        <dbReference type="SAM" id="MobiDB-lite"/>
    </source>
</evidence>
<dbReference type="eggNOG" id="KOG0152">
    <property type="taxonomic scope" value="Eukaryota"/>
</dbReference>
<dbReference type="SUPFAM" id="SSF51045">
    <property type="entry name" value="WW domain"/>
    <property type="match status" value="1"/>
</dbReference>
<evidence type="ECO:0000313" key="4">
    <source>
        <dbReference type="EMBL" id="CCF59405.1"/>
    </source>
</evidence>
<dbReference type="AlphaFoldDB" id="H2AYF5"/>
<dbReference type="PANTHER" id="PTHR11864">
    <property type="entry name" value="PRE-MRNA-PROCESSING PROTEIN PRP40"/>
    <property type="match status" value="1"/>
</dbReference>
<feature type="domain" description="WW" evidence="3">
    <location>
        <begin position="1"/>
        <end position="32"/>
    </location>
</feature>
<dbReference type="STRING" id="1071382.H2AYF5"/>
<keyword evidence="5" id="KW-1185">Reference proteome</keyword>
<dbReference type="PANTHER" id="PTHR11864:SF30">
    <property type="entry name" value="PRE-MRNA-SPLICING FACTOR URN1"/>
    <property type="match status" value="1"/>
</dbReference>
<dbReference type="PROSITE" id="PS50020">
    <property type="entry name" value="WW_DOMAIN_2"/>
    <property type="match status" value="1"/>
</dbReference>
<dbReference type="GO" id="GO:0005685">
    <property type="term" value="C:U1 snRNP"/>
    <property type="evidence" value="ECO:0007669"/>
    <property type="project" value="TreeGrafter"/>
</dbReference>
<sequence length="409" mass="48867">MNKIWKEYRAPNGKKYYYNTETKKTTWEKPEAAKREEIEPVFVIRLMNDWKLVICNNGMKYYLDNENEPTKELSDEESLRLIELFDKEKLVCLIGIARGYAIENVEKIYGNIVEEVEFLKEDMKNEQERLKKEAESEVREIVLKEAEKPRMNLVEGYDSSESEEEEEEEDDYEFLNNVADEGLSGDKAKFMELFDRYGLDKFSEWSMEMNKVSKDPDFYLVTDDQEREDLFERWCSGQGIHSTSDEEAKEGGEPEEHEERPLEPTKFHYLSQIVSKSEIRRTTIFQDIKRQNKRLFKEYKIKDFIESSKEQEKFVSKLLFYYKTFPQVEDRTKQFNDFLREKNANYTSMSDMNTLSEHIKRNDTYAIETTLLQIECNFPQDVLSDVRYYILDLKQKTIELVKNSHVNEK</sequence>
<dbReference type="RefSeq" id="XP_003958540.1">
    <property type="nucleotide sequence ID" value="XM_003958491.1"/>
</dbReference>
<evidence type="ECO:0000256" key="1">
    <source>
        <dbReference type="SAM" id="Coils"/>
    </source>
</evidence>
<dbReference type="CDD" id="cd00201">
    <property type="entry name" value="WW"/>
    <property type="match status" value="1"/>
</dbReference>
<reference evidence="4 5" key="1">
    <citation type="journal article" date="2011" name="Proc. Natl. Acad. Sci. U.S.A.">
        <title>Evolutionary erosion of yeast sex chromosomes by mating-type switching accidents.</title>
        <authorList>
            <person name="Gordon J.L."/>
            <person name="Armisen D."/>
            <person name="Proux-Wera E."/>
            <person name="Oheigeartaigh S.S."/>
            <person name="Byrne K.P."/>
            <person name="Wolfe K.H."/>
        </authorList>
    </citation>
    <scope>NUCLEOTIDE SEQUENCE [LARGE SCALE GENOMIC DNA]</scope>
    <source>
        <strain evidence="5">ATCC 22294 / BCRC 22015 / CBS 2517 / CECT 1963 / NBRC 1671 / NRRL Y-8276</strain>
    </source>
</reference>
<dbReference type="InterPro" id="IPR001202">
    <property type="entry name" value="WW_dom"/>
</dbReference>
<protein>
    <recommendedName>
        <fullName evidence="3">WW domain-containing protein</fullName>
    </recommendedName>
</protein>
<proteinExistence type="predicted"/>
<dbReference type="GO" id="GO:0071004">
    <property type="term" value="C:U2-type prespliceosome"/>
    <property type="evidence" value="ECO:0007669"/>
    <property type="project" value="TreeGrafter"/>
</dbReference>
<dbReference type="Gene3D" id="1.10.10.440">
    <property type="entry name" value="FF domain"/>
    <property type="match status" value="1"/>
</dbReference>
<dbReference type="Pfam" id="PF00397">
    <property type="entry name" value="WW"/>
    <property type="match status" value="1"/>
</dbReference>